<dbReference type="STRING" id="47428.A0A284S676"/>
<feature type="region of interest" description="Disordered" evidence="1">
    <location>
        <begin position="1"/>
        <end position="56"/>
    </location>
</feature>
<dbReference type="EMBL" id="FUEG01000035">
    <property type="protein sequence ID" value="SJL16512.1"/>
    <property type="molecule type" value="Genomic_DNA"/>
</dbReference>
<protein>
    <submittedName>
        <fullName evidence="2">Uncharacterized protein</fullName>
    </submittedName>
</protein>
<feature type="region of interest" description="Disordered" evidence="1">
    <location>
        <begin position="243"/>
        <end position="267"/>
    </location>
</feature>
<feature type="compositionally biased region" description="Polar residues" evidence="1">
    <location>
        <begin position="1"/>
        <end position="34"/>
    </location>
</feature>
<feature type="region of interest" description="Disordered" evidence="1">
    <location>
        <begin position="75"/>
        <end position="111"/>
    </location>
</feature>
<feature type="compositionally biased region" description="Low complexity" evidence="1">
    <location>
        <begin position="82"/>
        <end position="95"/>
    </location>
</feature>
<dbReference type="AlphaFoldDB" id="A0A284S676"/>
<gene>
    <name evidence="2" type="ORF">ARMOST_20038</name>
</gene>
<evidence type="ECO:0000313" key="3">
    <source>
        <dbReference type="Proteomes" id="UP000219338"/>
    </source>
</evidence>
<name>A0A284S676_ARMOS</name>
<dbReference type="Proteomes" id="UP000219338">
    <property type="component" value="Unassembled WGS sequence"/>
</dbReference>
<evidence type="ECO:0000313" key="2">
    <source>
        <dbReference type="EMBL" id="SJL16512.1"/>
    </source>
</evidence>
<keyword evidence="3" id="KW-1185">Reference proteome</keyword>
<dbReference type="OrthoDB" id="3269273at2759"/>
<accession>A0A284S676</accession>
<reference evidence="3" key="1">
    <citation type="journal article" date="2017" name="Nat. Ecol. Evol.">
        <title>Genome expansion and lineage-specific genetic innovations in the forest pathogenic fungi Armillaria.</title>
        <authorList>
            <person name="Sipos G."/>
            <person name="Prasanna A.N."/>
            <person name="Walter M.C."/>
            <person name="O'Connor E."/>
            <person name="Balint B."/>
            <person name="Krizsan K."/>
            <person name="Kiss B."/>
            <person name="Hess J."/>
            <person name="Varga T."/>
            <person name="Slot J."/>
            <person name="Riley R."/>
            <person name="Boka B."/>
            <person name="Rigling D."/>
            <person name="Barry K."/>
            <person name="Lee J."/>
            <person name="Mihaltcheva S."/>
            <person name="LaButti K."/>
            <person name="Lipzen A."/>
            <person name="Waldron R."/>
            <person name="Moloney N.M."/>
            <person name="Sperisen C."/>
            <person name="Kredics L."/>
            <person name="Vagvoelgyi C."/>
            <person name="Patrignani A."/>
            <person name="Fitzpatrick D."/>
            <person name="Nagy I."/>
            <person name="Doyle S."/>
            <person name="Anderson J.B."/>
            <person name="Grigoriev I.V."/>
            <person name="Gueldener U."/>
            <person name="Muensterkoetter M."/>
            <person name="Nagy L.G."/>
        </authorList>
    </citation>
    <scope>NUCLEOTIDE SEQUENCE [LARGE SCALE GENOMIC DNA]</scope>
    <source>
        <strain evidence="3">C18/9</strain>
    </source>
</reference>
<proteinExistence type="predicted"/>
<evidence type="ECO:0000256" key="1">
    <source>
        <dbReference type="SAM" id="MobiDB-lite"/>
    </source>
</evidence>
<organism evidence="2 3">
    <name type="scientific">Armillaria ostoyae</name>
    <name type="common">Armillaria root rot fungus</name>
    <dbReference type="NCBI Taxonomy" id="47428"/>
    <lineage>
        <taxon>Eukaryota</taxon>
        <taxon>Fungi</taxon>
        <taxon>Dikarya</taxon>
        <taxon>Basidiomycota</taxon>
        <taxon>Agaricomycotina</taxon>
        <taxon>Agaricomycetes</taxon>
        <taxon>Agaricomycetidae</taxon>
        <taxon>Agaricales</taxon>
        <taxon>Marasmiineae</taxon>
        <taxon>Physalacriaceae</taxon>
        <taxon>Armillaria</taxon>
    </lineage>
</organism>
<sequence>MADPQLYSSISPIVHSPMSSSNTELTNWTASQDTGNRHSPPYFSRTSSDYQTPLPRPYSTGASFSYAALYSEQALPSPSPHPSSISWSPSSPTSPDHATMCPNGSINSSASSVPTTVNLVNTSTSSVSPTIKPVVIDRLAKDFELAKPQCKHLHLFTENVLLKEKDNIGFKNVFGVPSREHLLHSEIHVISSSVRNRMREDIHDSLKKTLVEFTVDMNKNVFHRFVAENQNLVWALEDPCLEEENQPPHSTQPPKKKRKLPTGRSAKGEDFWSQMDEYFKGKIEQYQSDSLLFIDQMLAYDKSGFKFLPITPAFSPAESGDEAPSTVSTGSGAKDLMALLN</sequence>